<protein>
    <submittedName>
        <fullName evidence="2">Uncharacterized protein</fullName>
    </submittedName>
</protein>
<organism evidence="2 3">
    <name type="scientific">Stomoxys calcitrans</name>
    <name type="common">Stable fly</name>
    <name type="synonym">Conops calcitrans</name>
    <dbReference type="NCBI Taxonomy" id="35570"/>
    <lineage>
        <taxon>Eukaryota</taxon>
        <taxon>Metazoa</taxon>
        <taxon>Ecdysozoa</taxon>
        <taxon>Arthropoda</taxon>
        <taxon>Hexapoda</taxon>
        <taxon>Insecta</taxon>
        <taxon>Pterygota</taxon>
        <taxon>Neoptera</taxon>
        <taxon>Endopterygota</taxon>
        <taxon>Diptera</taxon>
        <taxon>Brachycera</taxon>
        <taxon>Muscomorpha</taxon>
        <taxon>Muscoidea</taxon>
        <taxon>Muscidae</taxon>
        <taxon>Stomoxys</taxon>
    </lineage>
</organism>
<keyword evidence="3" id="KW-1185">Reference proteome</keyword>
<accession>A0A1I8PWS0</accession>
<gene>
    <name evidence="2" type="primary">106093797</name>
</gene>
<dbReference type="EnsemblMetazoa" id="SCAU011830-RA">
    <property type="protein sequence ID" value="SCAU011830-PA"/>
    <property type="gene ID" value="SCAU011830"/>
</dbReference>
<dbReference type="AlphaFoldDB" id="A0A1I8PWS0"/>
<sequence length="131" mass="14850">MADRFQISKVNGGDFEPTNITTICENSSDPNSNNNNGASSPPPQTTPHYQQHPAPRKSSRISFRGFGSIFSKDKEDRKYSLGQLTQDSAPRLDFYRLSMRNQKRPSIGELQCEPIEEHEVSSHCPRFVKHN</sequence>
<feature type="compositionally biased region" description="Low complexity" evidence="1">
    <location>
        <begin position="26"/>
        <end position="39"/>
    </location>
</feature>
<evidence type="ECO:0000313" key="2">
    <source>
        <dbReference type="EnsemblMetazoa" id="SCAU011830-PA"/>
    </source>
</evidence>
<dbReference type="Proteomes" id="UP000095300">
    <property type="component" value="Unassembled WGS sequence"/>
</dbReference>
<name>A0A1I8PWS0_STOCA</name>
<feature type="region of interest" description="Disordered" evidence="1">
    <location>
        <begin position="1"/>
        <end position="63"/>
    </location>
</feature>
<dbReference type="STRING" id="35570.A0A1I8PWS0"/>
<reference evidence="2" key="1">
    <citation type="submission" date="2020-05" db="UniProtKB">
        <authorList>
            <consortium name="EnsemblMetazoa"/>
        </authorList>
    </citation>
    <scope>IDENTIFICATION</scope>
    <source>
        <strain evidence="2">USDA</strain>
    </source>
</reference>
<proteinExistence type="predicted"/>
<evidence type="ECO:0000313" key="3">
    <source>
        <dbReference type="Proteomes" id="UP000095300"/>
    </source>
</evidence>
<evidence type="ECO:0000256" key="1">
    <source>
        <dbReference type="SAM" id="MobiDB-lite"/>
    </source>
</evidence>
<dbReference type="VEuPathDB" id="VectorBase:SCAU011830"/>